<keyword evidence="3" id="KW-1185">Reference proteome</keyword>
<feature type="transmembrane region" description="Helical" evidence="1">
    <location>
        <begin position="100"/>
        <end position="121"/>
    </location>
</feature>
<feature type="transmembrane region" description="Helical" evidence="1">
    <location>
        <begin position="165"/>
        <end position="186"/>
    </location>
</feature>
<feature type="transmembrane region" description="Helical" evidence="1">
    <location>
        <begin position="54"/>
        <end position="73"/>
    </location>
</feature>
<sequence>MSKVRRLFQFELRLLFGNRWLLGILVIFGGLLFLNLRNLPNQDSLFFPRSYTSLTLLHTMSLGLTMLLGVLMIRRDIRRTSFEWNAALPVSYVSRISAKYVAGVLYFTVFTLLAGAMFAWVSSQTGVASSITWYYTSYYMLSFEVSYLVTLALAMLLAICIANRAVYLIAFCAWMFGTFFLDIFLLERNRWYVLRTFHLNQLFVTGDPDAETWGIRLIADDLAISRWFVLAFTLLLLTAGVFLLNRLRPTAYQRRNWVAGGLALVLAAGTFFPYLSVWSERNRDFYAKLNDPAVLSTGDVQRLKVETIRIDKYDIDLEREPDDRLSIKTVMDIPAGELAGRSELVFTLNRTFHVDHVTVKGEAVPFSHEGEKLTLKLSAPLSAHDAVQVEMAYSGKVMDYVAENYTEGAYLAFVKGENVRLPGYIAWYPLPGDYPVYVKNTSQKAINIASDFGGWLLPSADFRITATGFETKLYGNLEQVEQTVEGQVFEGNSSAFVKLYGGEFEEVANPKLPVRLVTTPYNVGRAQKLLETWANEYAYFKSWVEPWEPKLDQLLMLPLDDNHSPDLENKTGYLIWLVTEHEQYTNMLMNSMLLGSSEGEYNILDVSKDVRPQIRALMWYIYFREHRDFTAEDLKQGAGGSLLYSIMEPNDETDPNHLGLQMATQVAQALDEGKNNQVKQVLNHFYAKGLEIPQVDDPEGRTGPIPYTEWEQVWKQVMHDDADAN</sequence>
<organism evidence="2 3">
    <name type="scientific">Paenibacillus barengoltzii J12</name>
    <dbReference type="NCBI Taxonomy" id="935846"/>
    <lineage>
        <taxon>Bacteria</taxon>
        <taxon>Bacillati</taxon>
        <taxon>Bacillota</taxon>
        <taxon>Bacilli</taxon>
        <taxon>Bacillales</taxon>
        <taxon>Paenibacillaceae</taxon>
        <taxon>Paenibacillus</taxon>
    </lineage>
</organism>
<dbReference type="Proteomes" id="UP000192939">
    <property type="component" value="Unassembled WGS sequence"/>
</dbReference>
<feature type="transmembrane region" description="Helical" evidence="1">
    <location>
        <begin position="224"/>
        <end position="244"/>
    </location>
</feature>
<dbReference type="EMBL" id="FXAE01000036">
    <property type="protein sequence ID" value="SMF45253.1"/>
    <property type="molecule type" value="Genomic_DNA"/>
</dbReference>
<gene>
    <name evidence="2" type="ORF">SAMN02744124_03153</name>
</gene>
<reference evidence="2 3" key="1">
    <citation type="submission" date="2017-04" db="EMBL/GenBank/DDBJ databases">
        <authorList>
            <person name="Varghese N."/>
            <person name="Submissions S."/>
        </authorList>
    </citation>
    <scope>NUCLEOTIDE SEQUENCE [LARGE SCALE GENOMIC DNA]</scope>
    <source>
        <strain evidence="2 3">J12</strain>
    </source>
</reference>
<evidence type="ECO:0000256" key="1">
    <source>
        <dbReference type="SAM" id="Phobius"/>
    </source>
</evidence>
<feature type="transmembrane region" description="Helical" evidence="1">
    <location>
        <begin position="133"/>
        <end position="158"/>
    </location>
</feature>
<evidence type="ECO:0000313" key="3">
    <source>
        <dbReference type="Proteomes" id="UP000192939"/>
    </source>
</evidence>
<evidence type="ECO:0000313" key="2">
    <source>
        <dbReference type="EMBL" id="SMF45253.1"/>
    </source>
</evidence>
<dbReference type="RefSeq" id="WP_085279383.1">
    <property type="nucleotide sequence ID" value="NZ_FXAE01000036.1"/>
</dbReference>
<keyword evidence="1" id="KW-0472">Membrane</keyword>
<feature type="transmembrane region" description="Helical" evidence="1">
    <location>
        <begin position="12"/>
        <end position="34"/>
    </location>
</feature>
<name>A0ABY1M071_9BACL</name>
<proteinExistence type="predicted"/>
<feature type="transmembrane region" description="Helical" evidence="1">
    <location>
        <begin position="256"/>
        <end position="275"/>
    </location>
</feature>
<keyword evidence="1" id="KW-0812">Transmembrane</keyword>
<accession>A0ABY1M071</accession>
<protein>
    <submittedName>
        <fullName evidence="2">ABC-type transport system involved in multi-copper enzyme maturation, permease component</fullName>
    </submittedName>
</protein>
<keyword evidence="1" id="KW-1133">Transmembrane helix</keyword>
<comment type="caution">
    <text evidence="2">The sequence shown here is derived from an EMBL/GenBank/DDBJ whole genome shotgun (WGS) entry which is preliminary data.</text>
</comment>